<evidence type="ECO:0000313" key="7">
    <source>
        <dbReference type="Proteomes" id="UP000281975"/>
    </source>
</evidence>
<sequence>MSNVFRIIPLTFGEGPPRHGGSRPRASEQSGGWLDLSTGVNPWHYPCRAEDLEALRTLPDEEEPLLAAARQYYLSEQAGADREVVEPMMVPGSQWAIEQLPHCFPPGRVALPIIGYREHGWCWHRKGHACVGYPADALEEVVDELAADSELRAVVVINPNNPTGDRYSPDVLRRVAGRLAEAGITLIIDEAFADAEPELSMTGQLPDNAMVLRSFGKFFGLPGLRLGAVLGRGAMMAELKARGGPWHVGALAQRIGARALADGEWQQGMRSRLERWSKAYARLLQQAFEPDPIQALAVTPLFVTITLSLDQAVARQEALRSQKVLVRLWPLDEQRGCLRFGLLREEDTPARQRLFNALELTRP</sequence>
<dbReference type="InterPro" id="IPR015424">
    <property type="entry name" value="PyrdxlP-dep_Trfase"/>
</dbReference>
<dbReference type="InterPro" id="IPR015421">
    <property type="entry name" value="PyrdxlP-dep_Trfase_major"/>
</dbReference>
<dbReference type="Pfam" id="PF00155">
    <property type="entry name" value="Aminotran_1_2"/>
    <property type="match status" value="1"/>
</dbReference>
<dbReference type="PANTHER" id="PTHR42885">
    <property type="entry name" value="HISTIDINOL-PHOSPHATE AMINOTRANSFERASE-RELATED"/>
    <property type="match status" value="1"/>
</dbReference>
<keyword evidence="7" id="KW-1185">Reference proteome</keyword>
<evidence type="ECO:0000256" key="3">
    <source>
        <dbReference type="RuleBase" id="RU000481"/>
    </source>
</evidence>
<dbReference type="PROSITE" id="PS00105">
    <property type="entry name" value="AA_TRANSFER_CLASS_1"/>
    <property type="match status" value="1"/>
</dbReference>
<feature type="domain" description="Aminotransferase class I/classII large" evidence="5">
    <location>
        <begin position="71"/>
        <end position="342"/>
    </location>
</feature>
<protein>
    <recommendedName>
        <fullName evidence="3">Aminotransferase</fullName>
        <ecNumber evidence="3">2.6.1.-</ecNumber>
    </recommendedName>
</protein>
<dbReference type="GO" id="GO:0030170">
    <property type="term" value="F:pyridoxal phosphate binding"/>
    <property type="evidence" value="ECO:0007669"/>
    <property type="project" value="InterPro"/>
</dbReference>
<dbReference type="EMBL" id="RBIN01000003">
    <property type="protein sequence ID" value="RKR06258.1"/>
    <property type="molecule type" value="Genomic_DNA"/>
</dbReference>
<evidence type="ECO:0000313" key="6">
    <source>
        <dbReference type="EMBL" id="RKR06258.1"/>
    </source>
</evidence>
<dbReference type="PANTHER" id="PTHR42885:SF1">
    <property type="entry name" value="THREONINE-PHOSPHATE DECARBOXYLASE"/>
    <property type="match status" value="1"/>
</dbReference>
<dbReference type="InterPro" id="IPR004839">
    <property type="entry name" value="Aminotransferase_I/II_large"/>
</dbReference>
<dbReference type="GO" id="GO:0008483">
    <property type="term" value="F:transaminase activity"/>
    <property type="evidence" value="ECO:0007669"/>
    <property type="project" value="UniProtKB-KW"/>
</dbReference>
<dbReference type="CDD" id="cd00609">
    <property type="entry name" value="AAT_like"/>
    <property type="match status" value="1"/>
</dbReference>
<evidence type="ECO:0000259" key="5">
    <source>
        <dbReference type="Pfam" id="PF00155"/>
    </source>
</evidence>
<comment type="caution">
    <text evidence="6">The sequence shown here is derived from an EMBL/GenBank/DDBJ whole genome shotgun (WGS) entry which is preliminary data.</text>
</comment>
<evidence type="ECO:0000256" key="4">
    <source>
        <dbReference type="SAM" id="MobiDB-lite"/>
    </source>
</evidence>
<dbReference type="Gene3D" id="3.40.640.10">
    <property type="entry name" value="Type I PLP-dependent aspartate aminotransferase-like (Major domain)"/>
    <property type="match status" value="1"/>
</dbReference>
<dbReference type="RefSeq" id="WP_121172181.1">
    <property type="nucleotide sequence ID" value="NZ_RBIN01000003.1"/>
</dbReference>
<keyword evidence="2" id="KW-0663">Pyridoxal phosphate</keyword>
<evidence type="ECO:0000256" key="1">
    <source>
        <dbReference type="ARBA" id="ARBA00001933"/>
    </source>
</evidence>
<comment type="similarity">
    <text evidence="3">Belongs to the class-I pyridoxal-phosphate-dependent aminotransferase family.</text>
</comment>
<comment type="cofactor">
    <cofactor evidence="1 3">
        <name>pyridoxal 5'-phosphate</name>
        <dbReference type="ChEBI" id="CHEBI:597326"/>
    </cofactor>
</comment>
<gene>
    <name evidence="6" type="ORF">C7446_1197</name>
</gene>
<organism evidence="6 7">
    <name type="scientific">Kushneria sinocarnis</name>
    <dbReference type="NCBI Taxonomy" id="595502"/>
    <lineage>
        <taxon>Bacteria</taxon>
        <taxon>Pseudomonadati</taxon>
        <taxon>Pseudomonadota</taxon>
        <taxon>Gammaproteobacteria</taxon>
        <taxon>Oceanospirillales</taxon>
        <taxon>Halomonadaceae</taxon>
        <taxon>Kushneria</taxon>
    </lineage>
</organism>
<dbReference type="Proteomes" id="UP000281975">
    <property type="component" value="Unassembled WGS sequence"/>
</dbReference>
<evidence type="ECO:0000256" key="2">
    <source>
        <dbReference type="ARBA" id="ARBA00022898"/>
    </source>
</evidence>
<reference evidence="6 7" key="1">
    <citation type="submission" date="2018-10" db="EMBL/GenBank/DDBJ databases">
        <title>Genomic Encyclopedia of Type Strains, Phase IV (KMG-IV): sequencing the most valuable type-strain genomes for metagenomic binning, comparative biology and taxonomic classification.</title>
        <authorList>
            <person name="Goeker M."/>
        </authorList>
    </citation>
    <scope>NUCLEOTIDE SEQUENCE [LARGE SCALE GENOMIC DNA]</scope>
    <source>
        <strain evidence="6 7">DSM 23229</strain>
    </source>
</reference>
<dbReference type="OrthoDB" id="9799304at2"/>
<accession>A0A420WYJ4</accession>
<dbReference type="Gene3D" id="3.90.1150.10">
    <property type="entry name" value="Aspartate Aminotransferase, domain 1"/>
    <property type="match status" value="1"/>
</dbReference>
<keyword evidence="3" id="KW-0032">Aminotransferase</keyword>
<feature type="region of interest" description="Disordered" evidence="4">
    <location>
        <begin position="12"/>
        <end position="31"/>
    </location>
</feature>
<dbReference type="InterPro" id="IPR004838">
    <property type="entry name" value="NHTrfase_class1_PyrdxlP-BS"/>
</dbReference>
<name>A0A420WYJ4_9GAMM</name>
<proteinExistence type="inferred from homology"/>
<dbReference type="EC" id="2.6.1.-" evidence="3"/>
<keyword evidence="3" id="KW-0808">Transferase</keyword>
<dbReference type="AlphaFoldDB" id="A0A420WYJ4"/>
<dbReference type="InterPro" id="IPR015422">
    <property type="entry name" value="PyrdxlP-dep_Trfase_small"/>
</dbReference>
<dbReference type="SUPFAM" id="SSF53383">
    <property type="entry name" value="PLP-dependent transferases"/>
    <property type="match status" value="1"/>
</dbReference>